<dbReference type="GO" id="GO:0006310">
    <property type="term" value="P:DNA recombination"/>
    <property type="evidence" value="ECO:0007669"/>
    <property type="project" value="UniProtKB-KW"/>
</dbReference>
<reference evidence="5" key="1">
    <citation type="submission" date="2017-01" db="EMBL/GenBank/DDBJ databases">
        <authorList>
            <person name="Wang Y."/>
            <person name="White M."/>
            <person name="Kvist S."/>
            <person name="Moncalvo J.-M."/>
        </authorList>
    </citation>
    <scope>NUCLEOTIDE SEQUENCE [LARGE SCALE GENOMIC DNA]</scope>
    <source>
        <strain evidence="5">ID-206-W2</strain>
    </source>
</reference>
<comment type="caution">
    <text evidence="4">The sequence shown here is derived from an EMBL/GenBank/DDBJ whole genome shotgun (WGS) entry which is preliminary data.</text>
</comment>
<accession>A0A1R1YT10</accession>
<dbReference type="EMBL" id="LSSM01000101">
    <property type="protein sequence ID" value="OMJ30032.1"/>
    <property type="molecule type" value="Genomic_DNA"/>
</dbReference>
<gene>
    <name evidence="4" type="ORF">AYI69_g436</name>
</gene>
<dbReference type="Gene3D" id="1.10.150.130">
    <property type="match status" value="2"/>
</dbReference>
<evidence type="ECO:0000313" key="4">
    <source>
        <dbReference type="EMBL" id="OMJ30032.1"/>
    </source>
</evidence>
<dbReference type="Gene3D" id="1.10.443.10">
    <property type="entry name" value="Intergrase catalytic core"/>
    <property type="match status" value="1"/>
</dbReference>
<evidence type="ECO:0000256" key="3">
    <source>
        <dbReference type="SAM" id="MobiDB-lite"/>
    </source>
</evidence>
<dbReference type="GO" id="GO:0003677">
    <property type="term" value="F:DNA binding"/>
    <property type="evidence" value="ECO:0007669"/>
    <property type="project" value="UniProtKB-KW"/>
</dbReference>
<dbReference type="AlphaFoldDB" id="A0A1R1YT10"/>
<evidence type="ECO:0000256" key="2">
    <source>
        <dbReference type="ARBA" id="ARBA00023172"/>
    </source>
</evidence>
<protein>
    <recommendedName>
        <fullName evidence="6">Core-binding (CB) domain-containing protein</fullName>
    </recommendedName>
</protein>
<keyword evidence="2" id="KW-0233">DNA recombination</keyword>
<dbReference type="InterPro" id="IPR010998">
    <property type="entry name" value="Integrase_recombinase_N"/>
</dbReference>
<sequence>MDHQDINQIPMSQDQVKELTDMVKELLRDKERNAEPEDPYVTTRIPLTDLAVYPELIEALPSIEEDFFRTPLTEEERKEAIHSCTRSSSMNYQPPPLNDSASTAVKKADACLHGIQVALAQATRPIDYYVHRRIQENPQITEDDPHILFANTMRVLLSDIAATVTQGRLDNLHKGMELPGKPTLSLPAVMENGNMVPGSPEAISLPTAITTGNHRNTRPEKRKITSIEQQELVSYGVENQRSFLKTQGLSDSAINIIFSNERSVKRRSRYHSTQQNFLEWNLNNNQSSAIQPSHVVNYLAHLFTTRKLSVNTIKSYKSAILNLVADPRTMENSHCMKEFLKAIEETEIKSFVNPVINITPVIEKLHEWVKRRSRYHSTQQNFLEWNLNNNQSSAIQPSHVVNYLAHLFTTRKLSVNTIKSYKSAILNLVADPRTMENSHCMKEFLKAIEETEIKSFVNPVINITPVIEKLHEWGENNKLDIMKLTTKCCWLLALCGFLRASDIHRIDDARTTICNGTLNIVIIAPKEKRKGQQIERPCEINSHPNPILCPVAAYTVYKSTVATELCPTPHTNNKDLTINVLFRNTKDKNKPLSVDSITRHIKNLSRLIDSPPNTPIPKARAIGATLAATSGVPAENIVSHAFWSNFSMFDTYYRLNRSTQSNMTEAVLPLD</sequence>
<feature type="region of interest" description="Disordered" evidence="3">
    <location>
        <begin position="79"/>
        <end position="101"/>
    </location>
</feature>
<dbReference type="PANTHER" id="PTHR35617:SF3">
    <property type="entry name" value="CORE-BINDING (CB) DOMAIN-CONTAINING PROTEIN"/>
    <property type="match status" value="1"/>
</dbReference>
<dbReference type="GO" id="GO:0015074">
    <property type="term" value="P:DNA integration"/>
    <property type="evidence" value="ECO:0007669"/>
    <property type="project" value="InterPro"/>
</dbReference>
<dbReference type="InterPro" id="IPR013762">
    <property type="entry name" value="Integrase-like_cat_sf"/>
</dbReference>
<evidence type="ECO:0008006" key="6">
    <source>
        <dbReference type="Google" id="ProtNLM"/>
    </source>
</evidence>
<organism evidence="4 5">
    <name type="scientific">Smittium culicis</name>
    <dbReference type="NCBI Taxonomy" id="133412"/>
    <lineage>
        <taxon>Eukaryota</taxon>
        <taxon>Fungi</taxon>
        <taxon>Fungi incertae sedis</taxon>
        <taxon>Zoopagomycota</taxon>
        <taxon>Kickxellomycotina</taxon>
        <taxon>Harpellomycetes</taxon>
        <taxon>Harpellales</taxon>
        <taxon>Legeriomycetaceae</taxon>
        <taxon>Smittium</taxon>
    </lineage>
</organism>
<dbReference type="Proteomes" id="UP000187429">
    <property type="component" value="Unassembled WGS sequence"/>
</dbReference>
<evidence type="ECO:0000256" key="1">
    <source>
        <dbReference type="ARBA" id="ARBA00023125"/>
    </source>
</evidence>
<dbReference type="OrthoDB" id="2400069at2759"/>
<name>A0A1R1YT10_9FUNG</name>
<dbReference type="PANTHER" id="PTHR35617">
    <property type="entry name" value="PHAGE_INTEGRASE DOMAIN-CONTAINING PROTEIN"/>
    <property type="match status" value="1"/>
</dbReference>
<keyword evidence="1" id="KW-0238">DNA-binding</keyword>
<proteinExistence type="predicted"/>
<keyword evidence="5" id="KW-1185">Reference proteome</keyword>
<dbReference type="InterPro" id="IPR011010">
    <property type="entry name" value="DNA_brk_join_enz"/>
</dbReference>
<dbReference type="SUPFAM" id="SSF56349">
    <property type="entry name" value="DNA breaking-rejoining enzymes"/>
    <property type="match status" value="1"/>
</dbReference>
<evidence type="ECO:0000313" key="5">
    <source>
        <dbReference type="Proteomes" id="UP000187429"/>
    </source>
</evidence>